<protein>
    <recommendedName>
        <fullName evidence="9">Cobalamin biosynthesis protein CobD</fullName>
    </recommendedName>
</protein>
<dbReference type="Pfam" id="PF03186">
    <property type="entry name" value="CobD_Cbib"/>
    <property type="match status" value="1"/>
</dbReference>
<comment type="caution">
    <text evidence="11">The sequence shown here is derived from an EMBL/GenBank/DDBJ whole genome shotgun (WGS) entry which is preliminary data.</text>
</comment>
<dbReference type="GO" id="GO:0015420">
    <property type="term" value="F:ABC-type vitamin B12 transporter activity"/>
    <property type="evidence" value="ECO:0007669"/>
    <property type="project" value="UniProtKB-UniRule"/>
</dbReference>
<comment type="similarity">
    <text evidence="3 9">Belongs to the CobD/CbiB family.</text>
</comment>
<comment type="pathway">
    <text evidence="2 9">Cofactor biosynthesis; adenosylcobalamin biosynthesis.</text>
</comment>
<sequence>MDLHILLDWFKQYSYICIPILAFIIDTIIGDPNSKFHPVALIGRIITFYEAVFYKETDNDTKKLWYGGITVGFILLTVYIIASLLLWIGGLINEWVEYVIQVLIVYITISPRSLGAAGFEINRLLKQGFINEARERVSWIVGRDTDYLDEGEITRATVETIAENTIDGIVSPLFFFILGGPIGAILYRTANTMDSMLGYKNQKYMFFGRVAARFDDMLNWIPARITFILFVISAFILRFDAKNAFHIGLRDAKKHPSPNGGYAEAPVAGALHIRLGGYNQYFKKMTFREYMGDALESLNRLHIIRCIYMMYLSTILMIMITSFVTYLCME</sequence>
<evidence type="ECO:0000256" key="5">
    <source>
        <dbReference type="ARBA" id="ARBA00022573"/>
    </source>
</evidence>
<dbReference type="NCBIfam" id="TIGR00380">
    <property type="entry name" value="cobal_cbiB"/>
    <property type="match status" value="1"/>
</dbReference>
<feature type="transmembrane region" description="Helical" evidence="9">
    <location>
        <begin position="306"/>
        <end position="327"/>
    </location>
</feature>
<dbReference type="EMBL" id="BJCQ01000008">
    <property type="protein sequence ID" value="GCL66635.1"/>
    <property type="molecule type" value="Genomic_DNA"/>
</dbReference>
<dbReference type="Proteomes" id="UP000300381">
    <property type="component" value="Unassembled WGS sequence"/>
</dbReference>
<comment type="function">
    <text evidence="9">Converts cobyric acid to cobinamide by the addition of aminopropanol on the F carboxylic group.</text>
</comment>
<feature type="transmembrane region" description="Helical" evidence="9">
    <location>
        <begin position="169"/>
        <end position="187"/>
    </location>
</feature>
<name>A0A2S7ZNJ3_9FIRM</name>
<dbReference type="PANTHER" id="PTHR34308:SF1">
    <property type="entry name" value="COBALAMIN BIOSYNTHESIS PROTEIN CBIB"/>
    <property type="match status" value="1"/>
</dbReference>
<evidence type="ECO:0000313" key="12">
    <source>
        <dbReference type="Proteomes" id="UP000238877"/>
    </source>
</evidence>
<evidence type="ECO:0000256" key="3">
    <source>
        <dbReference type="ARBA" id="ARBA00006263"/>
    </source>
</evidence>
<dbReference type="GO" id="GO:0009236">
    <property type="term" value="P:cobalamin biosynthetic process"/>
    <property type="evidence" value="ECO:0007669"/>
    <property type="project" value="UniProtKB-UniRule"/>
</dbReference>
<dbReference type="GO" id="GO:0005886">
    <property type="term" value="C:plasma membrane"/>
    <property type="evidence" value="ECO:0007669"/>
    <property type="project" value="UniProtKB-SubCell"/>
</dbReference>
<evidence type="ECO:0000313" key="10">
    <source>
        <dbReference type="EMBL" id="GCL66635.1"/>
    </source>
</evidence>
<reference evidence="11 12" key="1">
    <citation type="submission" date="2018-01" db="EMBL/GenBank/DDBJ databases">
        <title>Draft genome sequences of clinical isolates and type strains of oral Veillonella including Veillonella infantum sp., nov.</title>
        <authorList>
            <person name="Mashima I."/>
            <person name="Liao Y.-C."/>
            <person name="Sabharwal A."/>
            <person name="Haase E.M."/>
            <person name="Nakazawa F."/>
            <person name="Scannapieco F.A."/>
        </authorList>
    </citation>
    <scope>NUCLEOTIDE SEQUENCE [LARGE SCALE GENOMIC DNA]</scope>
    <source>
        <strain evidence="11 12">Y6</strain>
    </source>
</reference>
<feature type="transmembrane region" description="Helical" evidence="9">
    <location>
        <begin position="66"/>
        <end position="92"/>
    </location>
</feature>
<feature type="transmembrane region" description="Helical" evidence="9">
    <location>
        <begin position="12"/>
        <end position="30"/>
    </location>
</feature>
<keyword evidence="4 9" id="KW-1003">Cell membrane</keyword>
<evidence type="ECO:0000256" key="4">
    <source>
        <dbReference type="ARBA" id="ARBA00022475"/>
    </source>
</evidence>
<dbReference type="InterPro" id="IPR004485">
    <property type="entry name" value="Cobalamin_biosynth_CobD/CbiB"/>
</dbReference>
<dbReference type="EMBL" id="PPDF01000012">
    <property type="protein sequence ID" value="PQL24820.1"/>
    <property type="molecule type" value="Genomic_DNA"/>
</dbReference>
<keyword evidence="8 9" id="KW-0472">Membrane</keyword>
<proteinExistence type="inferred from homology"/>
<gene>
    <name evidence="9 11" type="primary">cobD</name>
    <name evidence="10" type="ORF">PAGU1578_02560</name>
    <name evidence="11" type="ORF">VTHSUH11_07510</name>
</gene>
<keyword evidence="6 9" id="KW-0812">Transmembrane</keyword>
<dbReference type="UniPathway" id="UPA00148"/>
<organism evidence="11 12">
    <name type="scientific">Veillonella tobetsuensis</name>
    <dbReference type="NCBI Taxonomy" id="1110546"/>
    <lineage>
        <taxon>Bacteria</taxon>
        <taxon>Bacillati</taxon>
        <taxon>Bacillota</taxon>
        <taxon>Negativicutes</taxon>
        <taxon>Veillonellales</taxon>
        <taxon>Veillonellaceae</taxon>
        <taxon>Veillonella</taxon>
    </lineage>
</organism>
<dbReference type="RefSeq" id="WP_105093202.1">
    <property type="nucleotide sequence ID" value="NZ_BJCQ01000008.1"/>
</dbReference>
<comment type="subcellular location">
    <subcellularLocation>
        <location evidence="1 9">Cell membrane</location>
        <topology evidence="1 9">Multi-pass membrane protein</topology>
    </subcellularLocation>
</comment>
<evidence type="ECO:0000256" key="6">
    <source>
        <dbReference type="ARBA" id="ARBA00022692"/>
    </source>
</evidence>
<dbReference type="Proteomes" id="UP000238877">
    <property type="component" value="Unassembled WGS sequence"/>
</dbReference>
<dbReference type="GO" id="GO:0048472">
    <property type="term" value="F:threonine-phosphate decarboxylase activity"/>
    <property type="evidence" value="ECO:0007669"/>
    <property type="project" value="InterPro"/>
</dbReference>
<dbReference type="STRING" id="1110546.GCA_001078375_01059"/>
<evidence type="ECO:0000313" key="13">
    <source>
        <dbReference type="Proteomes" id="UP000300381"/>
    </source>
</evidence>
<keyword evidence="5 9" id="KW-0169">Cobalamin biosynthesis</keyword>
<evidence type="ECO:0000256" key="2">
    <source>
        <dbReference type="ARBA" id="ARBA00004953"/>
    </source>
</evidence>
<keyword evidence="7 9" id="KW-1133">Transmembrane helix</keyword>
<evidence type="ECO:0000256" key="1">
    <source>
        <dbReference type="ARBA" id="ARBA00004651"/>
    </source>
</evidence>
<dbReference type="PANTHER" id="PTHR34308">
    <property type="entry name" value="COBALAMIN BIOSYNTHESIS PROTEIN CBIB"/>
    <property type="match status" value="1"/>
</dbReference>
<evidence type="ECO:0000256" key="7">
    <source>
        <dbReference type="ARBA" id="ARBA00022989"/>
    </source>
</evidence>
<feature type="transmembrane region" description="Helical" evidence="9">
    <location>
        <begin position="217"/>
        <end position="237"/>
    </location>
</feature>
<reference evidence="10 13" key="2">
    <citation type="submission" date="2019-03" db="EMBL/GenBank/DDBJ databases">
        <title>Draft genome sequences of two Veillonella tobetsuensis clinical isolates from intraoperative bronchial fluids of elderly patients with pulmonary carcinoma.</title>
        <authorList>
            <person name="Akiyama T."/>
        </authorList>
    </citation>
    <scope>NUCLEOTIDE SEQUENCE [LARGE SCALE GENOMIC DNA]</scope>
    <source>
        <strain evidence="10 13">PAGU 1578</strain>
    </source>
</reference>
<evidence type="ECO:0000313" key="11">
    <source>
        <dbReference type="EMBL" id="PQL24820.1"/>
    </source>
</evidence>
<dbReference type="AlphaFoldDB" id="A0A2S7ZNJ3"/>
<evidence type="ECO:0000256" key="9">
    <source>
        <dbReference type="HAMAP-Rule" id="MF_00024"/>
    </source>
</evidence>
<evidence type="ECO:0000256" key="8">
    <source>
        <dbReference type="ARBA" id="ARBA00023136"/>
    </source>
</evidence>
<accession>A0A2S7ZNJ3</accession>
<dbReference type="HAMAP" id="MF_00024">
    <property type="entry name" value="CobD_CbiB"/>
    <property type="match status" value="1"/>
</dbReference>